<dbReference type="InterPro" id="IPR018838">
    <property type="entry name" value="ZGRF1-like_N"/>
</dbReference>
<organism evidence="2 3">
    <name type="scientific">Varroa destructor</name>
    <name type="common">Honeybee mite</name>
    <dbReference type="NCBI Taxonomy" id="109461"/>
    <lineage>
        <taxon>Eukaryota</taxon>
        <taxon>Metazoa</taxon>
        <taxon>Ecdysozoa</taxon>
        <taxon>Arthropoda</taxon>
        <taxon>Chelicerata</taxon>
        <taxon>Arachnida</taxon>
        <taxon>Acari</taxon>
        <taxon>Parasitiformes</taxon>
        <taxon>Mesostigmata</taxon>
        <taxon>Gamasina</taxon>
        <taxon>Dermanyssoidea</taxon>
        <taxon>Varroidae</taxon>
        <taxon>Varroa</taxon>
    </lineage>
</organism>
<dbReference type="RefSeq" id="XP_022650086.1">
    <property type="nucleotide sequence ID" value="XM_022794351.1"/>
</dbReference>
<dbReference type="EnsemblMetazoa" id="XM_022794351">
    <property type="protein sequence ID" value="XP_022650086"/>
    <property type="gene ID" value="LOC111245689"/>
</dbReference>
<dbReference type="InParanoid" id="A0A7M7JCJ2"/>
<protein>
    <recommendedName>
        <fullName evidence="1">5'-3' DNA helicase ZGRF1-like N-terminal domain-containing protein</fullName>
    </recommendedName>
</protein>
<reference evidence="2" key="1">
    <citation type="submission" date="2021-01" db="UniProtKB">
        <authorList>
            <consortium name="EnsemblMetazoa"/>
        </authorList>
    </citation>
    <scope>IDENTIFICATION</scope>
</reference>
<name>A0A7M7JCJ2_VARDE</name>
<accession>A0A7M7JCJ2</accession>
<proteinExistence type="predicted"/>
<evidence type="ECO:0000313" key="2">
    <source>
        <dbReference type="EnsemblMetazoa" id="XP_022650086"/>
    </source>
</evidence>
<feature type="domain" description="5'-3' DNA helicase ZGRF1-like N-terminal" evidence="1">
    <location>
        <begin position="103"/>
        <end position="173"/>
    </location>
</feature>
<dbReference type="Proteomes" id="UP000594260">
    <property type="component" value="Unplaced"/>
</dbReference>
<dbReference type="Pfam" id="PF10382">
    <property type="entry name" value="ZGRF1-like_N"/>
    <property type="match status" value="1"/>
</dbReference>
<dbReference type="OrthoDB" id="6509717at2759"/>
<dbReference type="CTD" id="42199"/>
<dbReference type="KEGG" id="vde:111245689"/>
<dbReference type="AlphaFoldDB" id="A0A7M7JCJ2"/>
<dbReference type="GeneID" id="111245689"/>
<evidence type="ECO:0000259" key="1">
    <source>
        <dbReference type="Pfam" id="PF10382"/>
    </source>
</evidence>
<evidence type="ECO:0000313" key="3">
    <source>
        <dbReference type="Proteomes" id="UP000594260"/>
    </source>
</evidence>
<sequence>MFQIFGEIKARRTTHEVIRLLSAPEVQSKLGGYHTSKPIASSTIEVGISKSVNNDQSIPHYLKPQPLRKPGSRLGGIKRVAPSVKADPPKRARTPLASDSRCFAVMYAKPQTKKNKTWEDDGYLFLTKNNTLILRNMQGDEVTSGAFLAQNLTNGSIFSLGDKMIQIQDELNEMLEFKP</sequence>
<keyword evidence="3" id="KW-1185">Reference proteome</keyword>